<evidence type="ECO:0000256" key="2">
    <source>
        <dbReference type="ARBA" id="ARBA00012438"/>
    </source>
</evidence>
<keyword evidence="3" id="KW-0597">Phosphoprotein</keyword>
<dbReference type="InterPro" id="IPR036890">
    <property type="entry name" value="HATPase_C_sf"/>
</dbReference>
<dbReference type="CDD" id="cd16917">
    <property type="entry name" value="HATPase_UhpB-NarQ-NarX-like"/>
    <property type="match status" value="1"/>
</dbReference>
<sequence length="431" mass="44644">MTIPLRLLGHLLLPLTGVAYTVLWLIAEAGRLGNAPHMGMALQGTALALVAAVPFVAFGVAIGLSRLVPTASLTLIAVTVAAQLGVEVFRFQSTSWAAYLPVLLAVGAISASGTRRVRLVALPVAAVAAAGAAMTLIVPFFGWGGHPALGSYADPNEDLRSMLTVIGAAALLAAAAWAAGAGLAALRESARARGELASLERELSVAEAELTVASERERLARDVHDIMAHSLAIVAAQADGARLSDDDLPERTSSTLTTIAETARSSLGELRLLLESGGDRLETSTSRLEGVGALAERIRRAGHRVDLSVLGEPRPLSPTQDTMLYRIVQESLTNALKHAGSDASTRCSLDWRGPGVALLVETTTPSGARESGGVPLPAPPITRGLGIRGMEERARLAGGWLTAGADPDEADRFVVQAFVPVSEPAAVEASA</sequence>
<keyword evidence="5" id="KW-0547">Nucleotide-binding</keyword>
<dbReference type="GO" id="GO:0000155">
    <property type="term" value="F:phosphorelay sensor kinase activity"/>
    <property type="evidence" value="ECO:0007669"/>
    <property type="project" value="InterPro"/>
</dbReference>
<dbReference type="EMBL" id="CP035491">
    <property type="protein sequence ID" value="QAY73006.1"/>
    <property type="molecule type" value="Genomic_DNA"/>
</dbReference>
<dbReference type="OrthoDB" id="227596at2"/>
<dbReference type="Pfam" id="PF07730">
    <property type="entry name" value="HisKA_3"/>
    <property type="match status" value="1"/>
</dbReference>
<feature type="transmembrane region" description="Helical" evidence="10">
    <location>
        <begin position="46"/>
        <end position="64"/>
    </location>
</feature>
<feature type="domain" description="Signal transduction histidine kinase subgroup 3 dimerisation and phosphoacceptor" evidence="11">
    <location>
        <begin position="215"/>
        <end position="274"/>
    </location>
</feature>
<dbReference type="InterPro" id="IPR011712">
    <property type="entry name" value="Sig_transdc_His_kin_sub3_dim/P"/>
</dbReference>
<dbReference type="AlphaFoldDB" id="A0A4P6FBJ9"/>
<dbReference type="GO" id="GO:0046983">
    <property type="term" value="F:protein dimerization activity"/>
    <property type="evidence" value="ECO:0007669"/>
    <property type="project" value="InterPro"/>
</dbReference>
<dbReference type="SUPFAM" id="SSF55874">
    <property type="entry name" value="ATPase domain of HSP90 chaperone/DNA topoisomerase II/histidine kinase"/>
    <property type="match status" value="1"/>
</dbReference>
<proteinExistence type="predicted"/>
<dbReference type="EC" id="2.7.13.3" evidence="2"/>
<evidence type="ECO:0000313" key="12">
    <source>
        <dbReference type="EMBL" id="QAY73006.1"/>
    </source>
</evidence>
<keyword evidence="7" id="KW-0067">ATP-binding</keyword>
<name>A0A4P6FBJ9_9MICO</name>
<gene>
    <name evidence="12" type="ORF">ET445_06275</name>
</gene>
<protein>
    <recommendedName>
        <fullName evidence="2">histidine kinase</fullName>
        <ecNumber evidence="2">2.7.13.3</ecNumber>
    </recommendedName>
</protein>
<evidence type="ECO:0000259" key="11">
    <source>
        <dbReference type="Pfam" id="PF07730"/>
    </source>
</evidence>
<evidence type="ECO:0000256" key="9">
    <source>
        <dbReference type="SAM" id="Coils"/>
    </source>
</evidence>
<evidence type="ECO:0000313" key="13">
    <source>
        <dbReference type="Proteomes" id="UP000291259"/>
    </source>
</evidence>
<feature type="transmembrane region" description="Helical" evidence="10">
    <location>
        <begin position="120"/>
        <end position="142"/>
    </location>
</feature>
<keyword evidence="10" id="KW-1133">Transmembrane helix</keyword>
<evidence type="ECO:0000256" key="5">
    <source>
        <dbReference type="ARBA" id="ARBA00022741"/>
    </source>
</evidence>
<keyword evidence="4" id="KW-0808">Transferase</keyword>
<dbReference type="InterPro" id="IPR050482">
    <property type="entry name" value="Sensor_HK_TwoCompSys"/>
</dbReference>
<organism evidence="12 13">
    <name type="scientific">Agromyces protaetiae</name>
    <dbReference type="NCBI Taxonomy" id="2509455"/>
    <lineage>
        <taxon>Bacteria</taxon>
        <taxon>Bacillati</taxon>
        <taxon>Actinomycetota</taxon>
        <taxon>Actinomycetes</taxon>
        <taxon>Micrococcales</taxon>
        <taxon>Microbacteriaceae</taxon>
        <taxon>Agromyces</taxon>
    </lineage>
</organism>
<feature type="transmembrane region" description="Helical" evidence="10">
    <location>
        <begin position="71"/>
        <end position="90"/>
    </location>
</feature>
<evidence type="ECO:0000256" key="8">
    <source>
        <dbReference type="ARBA" id="ARBA00023012"/>
    </source>
</evidence>
<feature type="transmembrane region" description="Helical" evidence="10">
    <location>
        <begin position="162"/>
        <end position="186"/>
    </location>
</feature>
<dbReference type="PANTHER" id="PTHR24421:SF10">
    <property type="entry name" value="NITRATE_NITRITE SENSOR PROTEIN NARQ"/>
    <property type="match status" value="1"/>
</dbReference>
<evidence type="ECO:0000256" key="4">
    <source>
        <dbReference type="ARBA" id="ARBA00022679"/>
    </source>
</evidence>
<feature type="transmembrane region" description="Helical" evidence="10">
    <location>
        <begin position="7"/>
        <end position="26"/>
    </location>
</feature>
<feature type="transmembrane region" description="Helical" evidence="10">
    <location>
        <begin position="96"/>
        <end position="113"/>
    </location>
</feature>
<keyword evidence="10" id="KW-0812">Transmembrane</keyword>
<dbReference type="Gene3D" id="1.20.5.1930">
    <property type="match status" value="1"/>
</dbReference>
<keyword evidence="6" id="KW-0418">Kinase</keyword>
<dbReference type="Proteomes" id="UP000291259">
    <property type="component" value="Chromosome"/>
</dbReference>
<keyword evidence="8" id="KW-0902">Two-component regulatory system</keyword>
<evidence type="ECO:0000256" key="1">
    <source>
        <dbReference type="ARBA" id="ARBA00000085"/>
    </source>
</evidence>
<dbReference type="KEGG" id="agf:ET445_06275"/>
<reference evidence="12 13" key="1">
    <citation type="submission" date="2019-01" db="EMBL/GenBank/DDBJ databases">
        <title>Genome sequencing of strain FW100M-8.</title>
        <authorList>
            <person name="Heo J."/>
            <person name="Kim S.-J."/>
            <person name="Kim J.-S."/>
            <person name="Hong S.-B."/>
            <person name="Kwon S.-W."/>
        </authorList>
    </citation>
    <scope>NUCLEOTIDE SEQUENCE [LARGE SCALE GENOMIC DNA]</scope>
    <source>
        <strain evidence="12 13">FW100M-8</strain>
    </source>
</reference>
<dbReference type="GO" id="GO:0005524">
    <property type="term" value="F:ATP binding"/>
    <property type="evidence" value="ECO:0007669"/>
    <property type="project" value="UniProtKB-KW"/>
</dbReference>
<evidence type="ECO:0000256" key="7">
    <source>
        <dbReference type="ARBA" id="ARBA00022840"/>
    </source>
</evidence>
<accession>A0A4P6FBJ9</accession>
<keyword evidence="9" id="KW-0175">Coiled coil</keyword>
<keyword evidence="13" id="KW-1185">Reference proteome</keyword>
<feature type="coiled-coil region" evidence="9">
    <location>
        <begin position="189"/>
        <end position="216"/>
    </location>
</feature>
<dbReference type="GO" id="GO:0016020">
    <property type="term" value="C:membrane"/>
    <property type="evidence" value="ECO:0007669"/>
    <property type="project" value="InterPro"/>
</dbReference>
<evidence type="ECO:0000256" key="6">
    <source>
        <dbReference type="ARBA" id="ARBA00022777"/>
    </source>
</evidence>
<dbReference type="PANTHER" id="PTHR24421">
    <property type="entry name" value="NITRATE/NITRITE SENSOR PROTEIN NARX-RELATED"/>
    <property type="match status" value="1"/>
</dbReference>
<comment type="catalytic activity">
    <reaction evidence="1">
        <text>ATP + protein L-histidine = ADP + protein N-phospho-L-histidine.</text>
        <dbReference type="EC" id="2.7.13.3"/>
    </reaction>
</comment>
<dbReference type="Gene3D" id="3.30.565.10">
    <property type="entry name" value="Histidine kinase-like ATPase, C-terminal domain"/>
    <property type="match status" value="1"/>
</dbReference>
<keyword evidence="10" id="KW-0472">Membrane</keyword>
<evidence type="ECO:0000256" key="10">
    <source>
        <dbReference type="SAM" id="Phobius"/>
    </source>
</evidence>
<evidence type="ECO:0000256" key="3">
    <source>
        <dbReference type="ARBA" id="ARBA00022553"/>
    </source>
</evidence>